<comment type="subunit">
    <text evidence="8">Heterotrimer of A, B and C subunits.</text>
</comment>
<dbReference type="GO" id="GO:0050567">
    <property type="term" value="F:glutaminyl-tRNA synthase (glutamine-hydrolyzing) activity"/>
    <property type="evidence" value="ECO:0007669"/>
    <property type="project" value="UniProtKB-UniRule"/>
</dbReference>
<dbReference type="GO" id="GO:0005524">
    <property type="term" value="F:ATP binding"/>
    <property type="evidence" value="ECO:0007669"/>
    <property type="project" value="UniProtKB-KW"/>
</dbReference>
<dbReference type="EC" id="6.3.5.7" evidence="8"/>
<accession>A0A1M4YY39</accession>
<evidence type="ECO:0000313" key="10">
    <source>
        <dbReference type="EMBL" id="SHF10256.1"/>
    </source>
</evidence>
<dbReference type="SUPFAM" id="SSF75304">
    <property type="entry name" value="Amidase signature (AS) enzymes"/>
    <property type="match status" value="1"/>
</dbReference>
<dbReference type="InterPro" id="IPR020556">
    <property type="entry name" value="Amidase_CS"/>
</dbReference>
<evidence type="ECO:0000256" key="1">
    <source>
        <dbReference type="ARBA" id="ARBA00008069"/>
    </source>
</evidence>
<dbReference type="NCBIfam" id="TIGR00132">
    <property type="entry name" value="gatA"/>
    <property type="match status" value="1"/>
</dbReference>
<keyword evidence="2 8" id="KW-0436">Ligase</keyword>
<keyword evidence="10" id="KW-0808">Transferase</keyword>
<dbReference type="AlphaFoldDB" id="A0A1M4YY39"/>
<evidence type="ECO:0000256" key="8">
    <source>
        <dbReference type="HAMAP-Rule" id="MF_00120"/>
    </source>
</evidence>
<dbReference type="PANTHER" id="PTHR11895:SF151">
    <property type="entry name" value="GLUTAMYL-TRNA(GLN) AMIDOTRANSFERASE SUBUNIT A"/>
    <property type="match status" value="1"/>
</dbReference>
<dbReference type="HAMAP" id="MF_00120">
    <property type="entry name" value="GatA"/>
    <property type="match status" value="1"/>
</dbReference>
<evidence type="ECO:0000256" key="4">
    <source>
        <dbReference type="ARBA" id="ARBA00022840"/>
    </source>
</evidence>
<feature type="active site" description="Charge relay system" evidence="8">
    <location>
        <position position="79"/>
    </location>
</feature>
<feature type="domain" description="Amidase" evidence="9">
    <location>
        <begin position="24"/>
        <end position="462"/>
    </location>
</feature>
<keyword evidence="5 8" id="KW-0648">Protein biosynthesis</keyword>
<evidence type="ECO:0000256" key="3">
    <source>
        <dbReference type="ARBA" id="ARBA00022741"/>
    </source>
</evidence>
<dbReference type="InterPro" id="IPR023631">
    <property type="entry name" value="Amidase_dom"/>
</dbReference>
<keyword evidence="11" id="KW-1185">Reference proteome</keyword>
<dbReference type="RefSeq" id="WP_072897492.1">
    <property type="nucleotide sequence ID" value="NZ_FQVM01000033.1"/>
</dbReference>
<feature type="active site" description="Charge relay system" evidence="8">
    <location>
        <position position="154"/>
    </location>
</feature>
<organism evidence="10 11">
    <name type="scientific">Clostridium fallax</name>
    <dbReference type="NCBI Taxonomy" id="1533"/>
    <lineage>
        <taxon>Bacteria</taxon>
        <taxon>Bacillati</taxon>
        <taxon>Bacillota</taxon>
        <taxon>Clostridia</taxon>
        <taxon>Eubacteriales</taxon>
        <taxon>Clostridiaceae</taxon>
        <taxon>Clostridium</taxon>
    </lineage>
</organism>
<keyword evidence="3 8" id="KW-0547">Nucleotide-binding</keyword>
<sequence>MELKNLKAHELKKLINKKELSVEEIIREHLKVINSIDSKVGAFLYVSEKEAIEKARKIDEKIAKNINLGILGGIPLGVKDNINVKGIPNTCGSKILKEFISPYDATVIEKIKKQDGIILGKLNMDEFGMGSSTENSAFKLSKNPWNLNKVPGGSSGGSAAAVSSLEVPIALGTETGGSVRQPAAFCGLVGIKPTYGRVSRSGVVAFGSTLDQVGTMARDVEDCALLLEVISGLDKYDSTTVDIKVPNYLKFLKEDLKGIKIGVPKEFFSNELDENIKKLIYNGLEVLKENGAEIRECSFSLSDYSLATYYIISSAEASSNLARFDGIKYGYRDDGYKDLNELYIKSRSYGFGDEVKKRIIIGNYVLSSSQYDEYYNKALKIRSLIINEFKNIFKEFDAIIAPTTPTTAFNIGEKSTLDMYLSDIYTTPVNVAGIPAITVPCGFLNNLPVGMQLIGNYFKEDILFNIAYSYEKSTNWNSKYPNL</sequence>
<evidence type="ECO:0000259" key="9">
    <source>
        <dbReference type="Pfam" id="PF01425"/>
    </source>
</evidence>
<dbReference type="Gene3D" id="3.90.1300.10">
    <property type="entry name" value="Amidase signature (AS) domain"/>
    <property type="match status" value="1"/>
</dbReference>
<reference evidence="10 11" key="1">
    <citation type="submission" date="2016-11" db="EMBL/GenBank/DDBJ databases">
        <authorList>
            <person name="Jaros S."/>
            <person name="Januszkiewicz K."/>
            <person name="Wedrychowicz H."/>
        </authorList>
    </citation>
    <scope>NUCLEOTIDE SEQUENCE [LARGE SCALE GENOMIC DNA]</scope>
    <source>
        <strain evidence="10 11">DSM 2631</strain>
    </source>
</reference>
<keyword evidence="4 8" id="KW-0067">ATP-binding</keyword>
<dbReference type="InterPro" id="IPR004412">
    <property type="entry name" value="GatA"/>
</dbReference>
<evidence type="ECO:0000256" key="6">
    <source>
        <dbReference type="ARBA" id="ARBA00025295"/>
    </source>
</evidence>
<dbReference type="Pfam" id="PF01425">
    <property type="entry name" value="Amidase"/>
    <property type="match status" value="1"/>
</dbReference>
<dbReference type="Proteomes" id="UP000184035">
    <property type="component" value="Unassembled WGS sequence"/>
</dbReference>
<dbReference type="OrthoDB" id="9811471at2"/>
<evidence type="ECO:0000256" key="5">
    <source>
        <dbReference type="ARBA" id="ARBA00022917"/>
    </source>
</evidence>
<proteinExistence type="inferred from homology"/>
<dbReference type="GO" id="GO:0030956">
    <property type="term" value="C:glutamyl-tRNA(Gln) amidotransferase complex"/>
    <property type="evidence" value="ECO:0007669"/>
    <property type="project" value="InterPro"/>
</dbReference>
<dbReference type="EMBL" id="FQVM01000033">
    <property type="protein sequence ID" value="SHF10256.1"/>
    <property type="molecule type" value="Genomic_DNA"/>
</dbReference>
<dbReference type="InterPro" id="IPR036928">
    <property type="entry name" value="AS_sf"/>
</dbReference>
<evidence type="ECO:0000256" key="2">
    <source>
        <dbReference type="ARBA" id="ARBA00022598"/>
    </source>
</evidence>
<comment type="function">
    <text evidence="6 8">Allows the formation of correctly charged Gln-tRNA(Gln) through the transamidation of misacylated Glu-tRNA(Gln) in organisms which lack glutaminyl-tRNA synthetase. The reaction takes place in the presence of glutamine and ATP through an activated gamma-phospho-Glu-tRNA(Gln).</text>
</comment>
<dbReference type="PANTHER" id="PTHR11895">
    <property type="entry name" value="TRANSAMIDASE"/>
    <property type="match status" value="1"/>
</dbReference>
<comment type="similarity">
    <text evidence="1 8">Belongs to the amidase family. GatA subfamily.</text>
</comment>
<comment type="catalytic activity">
    <reaction evidence="7 8">
        <text>L-glutamyl-tRNA(Gln) + L-glutamine + ATP + H2O = L-glutaminyl-tRNA(Gln) + L-glutamate + ADP + phosphate + H(+)</text>
        <dbReference type="Rhea" id="RHEA:17521"/>
        <dbReference type="Rhea" id="RHEA-COMP:9681"/>
        <dbReference type="Rhea" id="RHEA-COMP:9684"/>
        <dbReference type="ChEBI" id="CHEBI:15377"/>
        <dbReference type="ChEBI" id="CHEBI:15378"/>
        <dbReference type="ChEBI" id="CHEBI:29985"/>
        <dbReference type="ChEBI" id="CHEBI:30616"/>
        <dbReference type="ChEBI" id="CHEBI:43474"/>
        <dbReference type="ChEBI" id="CHEBI:58359"/>
        <dbReference type="ChEBI" id="CHEBI:78520"/>
        <dbReference type="ChEBI" id="CHEBI:78521"/>
        <dbReference type="ChEBI" id="CHEBI:456216"/>
        <dbReference type="EC" id="6.3.5.7"/>
    </reaction>
</comment>
<dbReference type="PROSITE" id="PS00571">
    <property type="entry name" value="AMIDASES"/>
    <property type="match status" value="1"/>
</dbReference>
<dbReference type="InterPro" id="IPR000120">
    <property type="entry name" value="Amidase"/>
</dbReference>
<dbReference type="GO" id="GO:0016740">
    <property type="term" value="F:transferase activity"/>
    <property type="evidence" value="ECO:0007669"/>
    <property type="project" value="UniProtKB-KW"/>
</dbReference>
<feature type="active site" description="Acyl-ester intermediate" evidence="8">
    <location>
        <position position="178"/>
    </location>
</feature>
<protein>
    <recommendedName>
        <fullName evidence="8">Glutamyl-tRNA(Gln) amidotransferase subunit A</fullName>
        <shortName evidence="8">Glu-ADT subunit A</shortName>
        <ecNumber evidence="8">6.3.5.7</ecNumber>
    </recommendedName>
</protein>
<name>A0A1M4YY39_9CLOT</name>
<gene>
    <name evidence="8" type="primary">gatA</name>
    <name evidence="10" type="ORF">SAMN05443638_13334</name>
</gene>
<dbReference type="STRING" id="1533.SAMN05443638_13334"/>
<evidence type="ECO:0000313" key="11">
    <source>
        <dbReference type="Proteomes" id="UP000184035"/>
    </source>
</evidence>
<evidence type="ECO:0000256" key="7">
    <source>
        <dbReference type="ARBA" id="ARBA00047407"/>
    </source>
</evidence>
<dbReference type="GO" id="GO:0006412">
    <property type="term" value="P:translation"/>
    <property type="evidence" value="ECO:0007669"/>
    <property type="project" value="UniProtKB-UniRule"/>
</dbReference>